<sequence length="128" mass="13976">MWHSRQLDSWTSASALSAIRSSCVSSSEVLSTDVSSEIMNSYDTDDVGETFLDAFLSTRLQNLSDACQGTPTTHETAAEDRAAARESESLHTAVEYGRMEVAASVVKYVSNIYKRVHEATVDECVGVF</sequence>
<dbReference type="AlphaFoldDB" id="A0A0R3Q1I3"/>
<gene>
    <name evidence="1" type="ORF">ACOC_LOCUS12872</name>
</gene>
<dbReference type="Proteomes" id="UP000267027">
    <property type="component" value="Unassembled WGS sequence"/>
</dbReference>
<reference evidence="1 2" key="2">
    <citation type="submission" date="2018-11" db="EMBL/GenBank/DDBJ databases">
        <authorList>
            <consortium name="Pathogen Informatics"/>
        </authorList>
    </citation>
    <scope>NUCLEOTIDE SEQUENCE [LARGE SCALE GENOMIC DNA]</scope>
    <source>
        <strain evidence="1 2">Costa Rica</strain>
    </source>
</reference>
<evidence type="ECO:0000313" key="3">
    <source>
        <dbReference type="WBParaSite" id="ACOC_0001287101-mRNA-1"/>
    </source>
</evidence>
<keyword evidence="2" id="KW-1185">Reference proteome</keyword>
<protein>
    <submittedName>
        <fullName evidence="1 3">Uncharacterized protein</fullName>
    </submittedName>
</protein>
<dbReference type="WBParaSite" id="ACOC_0001287101-mRNA-1">
    <property type="protein sequence ID" value="ACOC_0001287101-mRNA-1"/>
    <property type="gene ID" value="ACOC_0001287101"/>
</dbReference>
<proteinExistence type="predicted"/>
<evidence type="ECO:0000313" key="1">
    <source>
        <dbReference type="EMBL" id="VDM64457.1"/>
    </source>
</evidence>
<dbReference type="EMBL" id="UYYA01005278">
    <property type="protein sequence ID" value="VDM64457.1"/>
    <property type="molecule type" value="Genomic_DNA"/>
</dbReference>
<accession>A0A0R3Q1I3</accession>
<organism evidence="3">
    <name type="scientific">Angiostrongylus costaricensis</name>
    <name type="common">Nematode worm</name>
    <dbReference type="NCBI Taxonomy" id="334426"/>
    <lineage>
        <taxon>Eukaryota</taxon>
        <taxon>Metazoa</taxon>
        <taxon>Ecdysozoa</taxon>
        <taxon>Nematoda</taxon>
        <taxon>Chromadorea</taxon>
        <taxon>Rhabditida</taxon>
        <taxon>Rhabditina</taxon>
        <taxon>Rhabditomorpha</taxon>
        <taxon>Strongyloidea</taxon>
        <taxon>Metastrongylidae</taxon>
        <taxon>Angiostrongylus</taxon>
    </lineage>
</organism>
<evidence type="ECO:0000313" key="2">
    <source>
        <dbReference type="Proteomes" id="UP000267027"/>
    </source>
</evidence>
<reference evidence="3" key="1">
    <citation type="submission" date="2017-02" db="UniProtKB">
        <authorList>
            <consortium name="WormBaseParasite"/>
        </authorList>
    </citation>
    <scope>IDENTIFICATION</scope>
</reference>
<name>A0A0R3Q1I3_ANGCS</name>